<gene>
    <name evidence="2" type="ORF">M438DRAFT_37068</name>
</gene>
<organism evidence="2 3">
    <name type="scientific">Aureobasidium pullulans EXF-150</name>
    <dbReference type="NCBI Taxonomy" id="1043002"/>
    <lineage>
        <taxon>Eukaryota</taxon>
        <taxon>Fungi</taxon>
        <taxon>Dikarya</taxon>
        <taxon>Ascomycota</taxon>
        <taxon>Pezizomycotina</taxon>
        <taxon>Dothideomycetes</taxon>
        <taxon>Dothideomycetidae</taxon>
        <taxon>Dothideales</taxon>
        <taxon>Saccotheciaceae</taxon>
        <taxon>Aureobasidium</taxon>
    </lineage>
</organism>
<keyword evidence="1" id="KW-0732">Signal</keyword>
<evidence type="ECO:0000313" key="2">
    <source>
        <dbReference type="EMBL" id="KEQ83606.1"/>
    </source>
</evidence>
<feature type="signal peptide" evidence="1">
    <location>
        <begin position="1"/>
        <end position="31"/>
    </location>
</feature>
<proteinExistence type="predicted"/>
<dbReference type="GeneID" id="40750512"/>
<accession>A0A074Y9V3</accession>
<dbReference type="RefSeq" id="XP_029759793.1">
    <property type="nucleotide sequence ID" value="XM_029908206.1"/>
</dbReference>
<name>A0A074Y9V3_AURPU</name>
<sequence length="85" mass="9524">MLLPLGFVSSAFLDLPYLAVFPLSCCDTSVASPLDIFLGYHSCTHRSCLRSVICFSPERGMIYSTVYHLVYVSHVCNDILYYTSC</sequence>
<feature type="chain" id="PRO_5001703097" description="Secreted protein" evidence="1">
    <location>
        <begin position="32"/>
        <end position="85"/>
    </location>
</feature>
<dbReference type="Proteomes" id="UP000030706">
    <property type="component" value="Unassembled WGS sequence"/>
</dbReference>
<dbReference type="EMBL" id="KL584984">
    <property type="protein sequence ID" value="KEQ83606.1"/>
    <property type="molecule type" value="Genomic_DNA"/>
</dbReference>
<dbReference type="HOGENOM" id="CLU_2512254_0_0_1"/>
<dbReference type="AlphaFoldDB" id="A0A074Y9V3"/>
<evidence type="ECO:0008006" key="4">
    <source>
        <dbReference type="Google" id="ProtNLM"/>
    </source>
</evidence>
<evidence type="ECO:0000256" key="1">
    <source>
        <dbReference type="SAM" id="SignalP"/>
    </source>
</evidence>
<reference evidence="2 3" key="1">
    <citation type="journal article" date="2014" name="BMC Genomics">
        <title>Genome sequencing of four Aureobasidium pullulans varieties: biotechnological potential, stress tolerance, and description of new species.</title>
        <authorList>
            <person name="Gostin Ar C."/>
            <person name="Ohm R.A."/>
            <person name="Kogej T."/>
            <person name="Sonjak S."/>
            <person name="Turk M."/>
            <person name="Zajc J."/>
            <person name="Zalar P."/>
            <person name="Grube M."/>
            <person name="Sun H."/>
            <person name="Han J."/>
            <person name="Sharma A."/>
            <person name="Chiniquy J."/>
            <person name="Ngan C.Y."/>
            <person name="Lipzen A."/>
            <person name="Barry K."/>
            <person name="Grigoriev I.V."/>
            <person name="Gunde-Cimerman N."/>
        </authorList>
    </citation>
    <scope>NUCLEOTIDE SEQUENCE [LARGE SCALE GENOMIC DNA]</scope>
    <source>
        <strain evidence="2 3">EXF-150</strain>
    </source>
</reference>
<evidence type="ECO:0000313" key="3">
    <source>
        <dbReference type="Proteomes" id="UP000030706"/>
    </source>
</evidence>
<protein>
    <recommendedName>
        <fullName evidence="4">Secreted protein</fullName>
    </recommendedName>
</protein>
<keyword evidence="3" id="KW-1185">Reference proteome</keyword>